<reference evidence="6" key="1">
    <citation type="submission" date="2016-05" db="EMBL/GenBank/DDBJ databases">
        <authorList>
            <person name="Lavstsen T."/>
            <person name="Jespersen J.S."/>
        </authorList>
    </citation>
    <scope>NUCLEOTIDE SEQUENCE</scope>
    <source>
        <tissue evidence="6">Brain</tissue>
    </source>
</reference>
<dbReference type="FunFam" id="1.10.840.10:FF:000009">
    <property type="entry name" value="rap guanine nucleotide exchange factor 1"/>
    <property type="match status" value="1"/>
</dbReference>
<feature type="domain" description="Ras-GEF" evidence="5">
    <location>
        <begin position="353"/>
        <end position="581"/>
    </location>
</feature>
<organism evidence="6">
    <name type="scientific">Nothobranchius pienaari</name>
    <dbReference type="NCBI Taxonomy" id="704102"/>
    <lineage>
        <taxon>Eukaryota</taxon>
        <taxon>Metazoa</taxon>
        <taxon>Chordata</taxon>
        <taxon>Craniata</taxon>
        <taxon>Vertebrata</taxon>
        <taxon>Euteleostomi</taxon>
        <taxon>Actinopterygii</taxon>
        <taxon>Neopterygii</taxon>
        <taxon>Teleostei</taxon>
        <taxon>Neoteleostei</taxon>
        <taxon>Acanthomorphata</taxon>
        <taxon>Ovalentaria</taxon>
        <taxon>Atherinomorphae</taxon>
        <taxon>Cyprinodontiformes</taxon>
        <taxon>Nothobranchiidae</taxon>
        <taxon>Nothobranchius</taxon>
    </lineage>
</organism>
<evidence type="ECO:0000256" key="4">
    <source>
        <dbReference type="SAM" id="MobiDB-lite"/>
    </source>
</evidence>
<dbReference type="PROSITE" id="PS00720">
    <property type="entry name" value="RASGEF"/>
    <property type="match status" value="1"/>
</dbReference>
<dbReference type="InterPro" id="IPR019804">
    <property type="entry name" value="Ras_G-nucl-exch_fac_CS"/>
</dbReference>
<evidence type="ECO:0000313" key="6">
    <source>
        <dbReference type="EMBL" id="SBR90516.1"/>
    </source>
</evidence>
<sequence length="589" mass="66593">MVIKAVLDSAKELVRLVAEREDNSVTLSPVLSHKETSDHTSARRSPSEKAQGVRTEINEEHHKRAPPKPPMPLPQGSNLVSPPALPPKTRRSSLAPVPSHCRVAIVTPVTREPDEDMQIEQDDACLRRLSTSTESAANKTFSEDDPDYDFLHTDMSSSETFLLLPPTLPEKRCRSTTGLSSSQKSSSFEFDSTHLDTNPVHSKDVSDGSVSSPLSPSKTPPPLPEKKRPIHQYLQFCSSYDDQSILLFYKNNREQQDLDSTHQLLNSAPSHEQLPAPTLPECAVELDPDLLLLLMELVFCLLVGGELGPAHQLHSNILSKMEKRWKLISSPQSLCPLAAKGVAARPGTLLDFRSQDLAEQLTLLDSELFHKIELPEVLLWSKEQNEERSPHLTRFTQHFNSVSFWVRSVIILQDKAQEREKLLLKFLKVMKHLRKLNNFNSYLSILSALDSAPLRRLDWQRNTFETLEEFSSLIDSSSSFRVYRTALAEVEPPCIPYLGLILQDLTFVHLGNPDTLMTSEGPNVNFSKSWQQFNILDTLRSYQQVRYSLQPDSDIISFFNDFSDHLSEEALWELSLGIRPKNPPRANQR</sequence>
<feature type="region of interest" description="Disordered" evidence="4">
    <location>
        <begin position="27"/>
        <end position="96"/>
    </location>
</feature>
<dbReference type="AlphaFoldDB" id="A0A1A8QAE6"/>
<dbReference type="GO" id="GO:0005886">
    <property type="term" value="C:plasma membrane"/>
    <property type="evidence" value="ECO:0007669"/>
    <property type="project" value="TreeGrafter"/>
</dbReference>
<protein>
    <recommendedName>
        <fullName evidence="2">CRK SH3-binding GNRP</fullName>
    </recommendedName>
</protein>
<evidence type="ECO:0000256" key="2">
    <source>
        <dbReference type="ARBA" id="ARBA00083313"/>
    </source>
</evidence>
<reference evidence="6" key="2">
    <citation type="submission" date="2016-06" db="EMBL/GenBank/DDBJ databases">
        <title>The genome of a short-lived fish provides insights into sex chromosome evolution and the genetic control of aging.</title>
        <authorList>
            <person name="Reichwald K."/>
            <person name="Felder M."/>
            <person name="Petzold A."/>
            <person name="Koch P."/>
            <person name="Groth M."/>
            <person name="Platzer M."/>
        </authorList>
    </citation>
    <scope>NUCLEOTIDE SEQUENCE</scope>
    <source>
        <tissue evidence="6">Brain</tissue>
    </source>
</reference>
<dbReference type="PANTHER" id="PTHR23113">
    <property type="entry name" value="GUANINE NUCLEOTIDE EXCHANGE FACTOR"/>
    <property type="match status" value="1"/>
</dbReference>
<dbReference type="GO" id="GO:0007265">
    <property type="term" value="P:Ras protein signal transduction"/>
    <property type="evidence" value="ECO:0007669"/>
    <property type="project" value="TreeGrafter"/>
</dbReference>
<dbReference type="InterPro" id="IPR001895">
    <property type="entry name" value="RASGEF_cat_dom"/>
</dbReference>
<dbReference type="GO" id="GO:0005085">
    <property type="term" value="F:guanyl-nucleotide exchange factor activity"/>
    <property type="evidence" value="ECO:0007669"/>
    <property type="project" value="UniProtKB-KW"/>
</dbReference>
<dbReference type="Pfam" id="PF00617">
    <property type="entry name" value="RasGEF"/>
    <property type="match status" value="1"/>
</dbReference>
<dbReference type="SMART" id="SM00147">
    <property type="entry name" value="RasGEF"/>
    <property type="match status" value="1"/>
</dbReference>
<dbReference type="SUPFAM" id="SSF48366">
    <property type="entry name" value="Ras GEF"/>
    <property type="match status" value="1"/>
</dbReference>
<dbReference type="EMBL" id="HAEG01011734">
    <property type="protein sequence ID" value="SBR90516.1"/>
    <property type="molecule type" value="Transcribed_RNA"/>
</dbReference>
<name>A0A1A8QAE6_9TELE</name>
<accession>A0A1A8QAE6</accession>
<feature type="compositionally biased region" description="Low complexity" evidence="4">
    <location>
        <begin position="207"/>
        <end position="217"/>
    </location>
</feature>
<evidence type="ECO:0000256" key="1">
    <source>
        <dbReference type="ARBA" id="ARBA00022658"/>
    </source>
</evidence>
<feature type="compositionally biased region" description="Basic and acidic residues" evidence="4">
    <location>
        <begin position="32"/>
        <end position="47"/>
    </location>
</feature>
<dbReference type="InterPro" id="IPR023578">
    <property type="entry name" value="Ras_GEF_dom_sf"/>
</dbReference>
<gene>
    <name evidence="6" type="primary">OLA.15733</name>
</gene>
<dbReference type="PROSITE" id="PS50009">
    <property type="entry name" value="RASGEF_CAT"/>
    <property type="match status" value="1"/>
</dbReference>
<dbReference type="InterPro" id="IPR036964">
    <property type="entry name" value="RASGEF_cat_dom_sf"/>
</dbReference>
<proteinExistence type="predicted"/>
<feature type="region of interest" description="Disordered" evidence="4">
    <location>
        <begin position="166"/>
        <end position="227"/>
    </location>
</feature>
<feature type="compositionally biased region" description="Low complexity" evidence="4">
    <location>
        <begin position="175"/>
        <end position="190"/>
    </location>
</feature>
<dbReference type="CDD" id="cd00155">
    <property type="entry name" value="RasGEF"/>
    <property type="match status" value="1"/>
</dbReference>
<evidence type="ECO:0000259" key="5">
    <source>
        <dbReference type="PROSITE" id="PS50009"/>
    </source>
</evidence>
<dbReference type="Gene3D" id="1.10.840.10">
    <property type="entry name" value="Ras guanine-nucleotide exchange factors catalytic domain"/>
    <property type="match status" value="1"/>
</dbReference>
<keyword evidence="1 3" id="KW-0344">Guanine-nucleotide releasing factor</keyword>
<evidence type="ECO:0000256" key="3">
    <source>
        <dbReference type="PROSITE-ProRule" id="PRU00168"/>
    </source>
</evidence>
<dbReference type="InterPro" id="IPR008937">
    <property type="entry name" value="Ras-like_GEF"/>
</dbReference>
<dbReference type="PANTHER" id="PTHR23113:SF224">
    <property type="entry name" value="RAP GUANINE NUCLEOTIDE EXCHANGE FACTOR 1"/>
    <property type="match status" value="1"/>
</dbReference>